<evidence type="ECO:0000313" key="5">
    <source>
        <dbReference type="Proteomes" id="UP000473681"/>
    </source>
</evidence>
<proteinExistence type="predicted"/>
<dbReference type="EMBL" id="SWVK01000001">
    <property type="protein sequence ID" value="NFN33786.1"/>
    <property type="molecule type" value="Genomic_DNA"/>
</dbReference>
<evidence type="ECO:0000313" key="6">
    <source>
        <dbReference type="Proteomes" id="UP000476820"/>
    </source>
</evidence>
<accession>A0A6B4FSG9</accession>
<evidence type="ECO:0000313" key="3">
    <source>
        <dbReference type="EMBL" id="NFN33786.1"/>
    </source>
</evidence>
<name>A0A6B4FSG9_CLOBO</name>
<organism evidence="3 5">
    <name type="scientific">Clostridium botulinum</name>
    <dbReference type="NCBI Taxonomy" id="1491"/>
    <lineage>
        <taxon>Bacteria</taxon>
        <taxon>Bacillati</taxon>
        <taxon>Bacillota</taxon>
        <taxon>Clostridia</taxon>
        <taxon>Eubacteriales</taxon>
        <taxon>Clostridiaceae</taxon>
        <taxon>Clostridium</taxon>
    </lineage>
</organism>
<reference evidence="1 4" key="1">
    <citation type="submission" date="2019-02" db="EMBL/GenBank/DDBJ databases">
        <title>Genome sequencing of Clostridium botulinum clinical isolates.</title>
        <authorList>
            <person name="Brunt J."/>
            <person name="Van Vliet A.H.M."/>
            <person name="Stringer S.C."/>
            <person name="Grant K.A."/>
            <person name="Carter A.C."/>
            <person name="Peck M.W."/>
        </authorList>
    </citation>
    <scope>NUCLEOTIDE SEQUENCE [LARGE SCALE GENOMIC DNA]</scope>
    <source>
        <strain evidence="1 4">H113700579</strain>
    </source>
</reference>
<dbReference type="EMBL" id="SGKU01000029">
    <property type="protein sequence ID" value="NFA43095.1"/>
    <property type="molecule type" value="Genomic_DNA"/>
</dbReference>
<dbReference type="Proteomes" id="UP000472355">
    <property type="component" value="Unassembled WGS sequence"/>
</dbReference>
<evidence type="ECO:0000313" key="2">
    <source>
        <dbReference type="EMBL" id="NFF89133.1"/>
    </source>
</evidence>
<dbReference type="AlphaFoldDB" id="A0A6B4FSG9"/>
<dbReference type="Proteomes" id="UP000476820">
    <property type="component" value="Unassembled WGS sequence"/>
</dbReference>
<comment type="caution">
    <text evidence="3">The sequence shown here is derived from an EMBL/GenBank/DDBJ whole genome shotgun (WGS) entry which is preliminary data.</text>
</comment>
<dbReference type="OrthoDB" id="9787478at2"/>
<sequence length="53" mass="6592">MSGLWNLWHGCRKISDECENCYMYFLDETHQRNGRKIYKVKNKFILLLNVYYR</sequence>
<evidence type="ECO:0000313" key="4">
    <source>
        <dbReference type="Proteomes" id="UP000472355"/>
    </source>
</evidence>
<dbReference type="EMBL" id="SWOV01000052">
    <property type="protein sequence ID" value="NFF89133.1"/>
    <property type="molecule type" value="Genomic_DNA"/>
</dbReference>
<protein>
    <submittedName>
        <fullName evidence="3">DUF5131 family protein</fullName>
    </submittedName>
</protein>
<evidence type="ECO:0000313" key="1">
    <source>
        <dbReference type="EMBL" id="NFA43095.1"/>
    </source>
</evidence>
<dbReference type="Proteomes" id="UP000473681">
    <property type="component" value="Unassembled WGS sequence"/>
</dbReference>
<gene>
    <name evidence="1" type="ORF">EXM65_11050</name>
    <name evidence="2" type="ORF">FC774_14860</name>
    <name evidence="3" type="ORF">FDB51_01305</name>
</gene>
<dbReference type="RefSeq" id="WP_012451350.1">
    <property type="nucleotide sequence ID" value="NZ_CP010520.1"/>
</dbReference>
<reference evidence="5 6" key="2">
    <citation type="submission" date="2019-04" db="EMBL/GenBank/DDBJ databases">
        <title>Genome sequencing of Clostridium botulinum Groups I-IV and Clostridium butyricum.</title>
        <authorList>
            <person name="Brunt J."/>
            <person name="Van Vliet A.H.M."/>
            <person name="Stringer S.C."/>
            <person name="Carter A.T."/>
            <person name="Peck M.W."/>
        </authorList>
    </citation>
    <scope>NUCLEOTIDE SEQUENCE [LARGE SCALE GENOMIC DNA]</scope>
    <source>
        <strain evidence="2 6">1605</strain>
        <strain evidence="3 5">CB-K-33E</strain>
    </source>
</reference>